<evidence type="ECO:0000256" key="2">
    <source>
        <dbReference type="ARBA" id="ARBA00022723"/>
    </source>
</evidence>
<feature type="binding site" evidence="6">
    <location>
        <position position="211"/>
    </location>
    <ligand>
        <name>Mg(2+)</name>
        <dbReference type="ChEBI" id="CHEBI:18420"/>
        <label>1</label>
    </ligand>
</feature>
<keyword evidence="3" id="KW-0378">Hydrolase</keyword>
<feature type="active site" evidence="5">
    <location>
        <position position="338"/>
    </location>
</feature>
<dbReference type="PANTHER" id="PTHR22748">
    <property type="entry name" value="AP ENDONUCLEASE"/>
    <property type="match status" value="1"/>
</dbReference>
<reference evidence="11" key="2">
    <citation type="submission" date="2021-04" db="EMBL/GenBank/DDBJ databases">
        <authorList>
            <person name="Podell S."/>
        </authorList>
    </citation>
    <scope>NUCLEOTIDE SEQUENCE</scope>
    <source>
        <strain evidence="11">Hildebrandi</strain>
    </source>
</reference>
<name>A0A9K3PZA9_9STRA</name>
<accession>A0A9K3PZA9</accession>
<feature type="compositionally biased region" description="Basic and acidic residues" evidence="9">
    <location>
        <begin position="70"/>
        <end position="83"/>
    </location>
</feature>
<dbReference type="GO" id="GO:0006284">
    <property type="term" value="P:base-excision repair"/>
    <property type="evidence" value="ECO:0007669"/>
    <property type="project" value="TreeGrafter"/>
</dbReference>
<dbReference type="InterPro" id="IPR005135">
    <property type="entry name" value="Endo/exonuclease/phosphatase"/>
</dbReference>
<dbReference type="GO" id="GO:0008081">
    <property type="term" value="F:phosphoric diester hydrolase activity"/>
    <property type="evidence" value="ECO:0007669"/>
    <property type="project" value="TreeGrafter"/>
</dbReference>
<feature type="compositionally biased region" description="Low complexity" evidence="9">
    <location>
        <begin position="29"/>
        <end position="40"/>
    </location>
</feature>
<evidence type="ECO:0000256" key="6">
    <source>
        <dbReference type="PIRSR" id="PIRSR604808-2"/>
    </source>
</evidence>
<dbReference type="EC" id="3.1.-.-" evidence="8"/>
<gene>
    <name evidence="11" type="ORF">IV203_038496</name>
</gene>
<evidence type="ECO:0000256" key="7">
    <source>
        <dbReference type="PIRSR" id="PIRSR604808-3"/>
    </source>
</evidence>
<feature type="site" description="Important for catalytic activity" evidence="7">
    <location>
        <position position="454"/>
    </location>
</feature>
<feature type="site" description="Interaction with DNA substrate" evidence="7">
    <location>
        <position position="485"/>
    </location>
</feature>
<dbReference type="AlphaFoldDB" id="A0A9K3PZA9"/>
<keyword evidence="8" id="KW-0234">DNA repair</keyword>
<dbReference type="InterPro" id="IPR020848">
    <property type="entry name" value="AP_endonuclease_F1_CS"/>
</dbReference>
<evidence type="ECO:0000256" key="3">
    <source>
        <dbReference type="ARBA" id="ARBA00022801"/>
    </source>
</evidence>
<comment type="cofactor">
    <cofactor evidence="1">
        <name>Mn(2+)</name>
        <dbReference type="ChEBI" id="CHEBI:29035"/>
    </cofactor>
</comment>
<protein>
    <recommendedName>
        <fullName evidence="8">DNA-(apurinic or apyrimidinic site) endonuclease</fullName>
        <ecNumber evidence="8">3.1.-.-</ecNumber>
    </recommendedName>
</protein>
<evidence type="ECO:0000256" key="5">
    <source>
        <dbReference type="PIRSR" id="PIRSR604808-1"/>
    </source>
</evidence>
<evidence type="ECO:0000256" key="1">
    <source>
        <dbReference type="ARBA" id="ARBA00001936"/>
    </source>
</evidence>
<dbReference type="OrthoDB" id="498125at2759"/>
<comment type="caution">
    <text evidence="11">The sequence shown here is derived from an EMBL/GenBank/DDBJ whole genome shotgun (WGS) entry which is preliminary data.</text>
</comment>
<feature type="site" description="Transition state stabilizer" evidence="7">
    <location>
        <position position="382"/>
    </location>
</feature>
<keyword evidence="2 6" id="KW-0479">Metal-binding</keyword>
<dbReference type="Pfam" id="PF03372">
    <property type="entry name" value="Exo_endo_phos"/>
    <property type="match status" value="1"/>
</dbReference>
<dbReference type="NCBIfam" id="TIGR00633">
    <property type="entry name" value="xth"/>
    <property type="match status" value="1"/>
</dbReference>
<evidence type="ECO:0000313" key="11">
    <source>
        <dbReference type="EMBL" id="KAG7365293.1"/>
    </source>
</evidence>
<dbReference type="GO" id="GO:0003677">
    <property type="term" value="F:DNA binding"/>
    <property type="evidence" value="ECO:0007669"/>
    <property type="project" value="InterPro"/>
</dbReference>
<keyword evidence="4 6" id="KW-0460">Magnesium</keyword>
<sequence>MPLSAKRQTVRTRTTLRSKVGKEDGYNQVAKTTETTVAEVSMEEAEADSKDAIPSSTVSTSPQRKRGRSKKTDGAKTENKDLPLADEETTTTNTATSPKKKKTKRKVVQKKNGDSSNSDDEDAADKVKTKKPAATNSPKTKSKAAADHQRITERDDLPKLWTDDMAKANGSYTFRIASWNVAGLRALVKKSPTALVDLCNKYNLDMLCLQETKLQEMHLEDPKLKLKGMMEDHGFVEHWSCSTAKKGYSGTAVFVKRRSVSNGEKEIGAKATKQTKIGSFFAPPTSTQVPHSNADTKLPINPEQLIPTAVTDKLGEMIDNEGRTIILDFPWATVANVYVPNSGQNLERLDFRTKEWDKFFLQYMQTREKNRGLPIVWLGDLNIAHKASDIWNDGAKHLDKQAGVTPQERASFTEQLEAGYVDAFRHLHPNARSHYSYWSQRAGNREPNKGLRLDYFVCSPQLFDETNQVIVRDSFMVPDQLGSDHCPVVLELEIKP</sequence>
<keyword evidence="6" id="KW-0464">Manganese</keyword>
<dbReference type="GO" id="GO:0008311">
    <property type="term" value="F:double-stranded DNA 3'-5' DNA exonuclease activity"/>
    <property type="evidence" value="ECO:0007669"/>
    <property type="project" value="TreeGrafter"/>
</dbReference>
<reference evidence="11" key="1">
    <citation type="journal article" date="2021" name="Sci. Rep.">
        <title>Diploid genomic architecture of Nitzschia inconspicua, an elite biomass production diatom.</title>
        <authorList>
            <person name="Oliver A."/>
            <person name="Podell S."/>
            <person name="Pinowska A."/>
            <person name="Traller J.C."/>
            <person name="Smith S.R."/>
            <person name="McClure R."/>
            <person name="Beliaev A."/>
            <person name="Bohutskyi P."/>
            <person name="Hill E.A."/>
            <person name="Rabines A."/>
            <person name="Zheng H."/>
            <person name="Allen L.Z."/>
            <person name="Kuo A."/>
            <person name="Grigoriev I.V."/>
            <person name="Allen A.E."/>
            <person name="Hazlebeck D."/>
            <person name="Allen E.E."/>
        </authorList>
    </citation>
    <scope>NUCLEOTIDE SEQUENCE</scope>
    <source>
        <strain evidence="11">Hildebrandi</strain>
    </source>
</reference>
<keyword evidence="12" id="KW-1185">Reference proteome</keyword>
<keyword evidence="8" id="KW-0227">DNA damage</keyword>
<dbReference type="GO" id="GO:0003906">
    <property type="term" value="F:DNA-(apurinic or apyrimidinic site) endonuclease activity"/>
    <property type="evidence" value="ECO:0007669"/>
    <property type="project" value="TreeGrafter"/>
</dbReference>
<dbReference type="PANTHER" id="PTHR22748:SF6">
    <property type="entry name" value="DNA-(APURINIC OR APYRIMIDINIC SITE) ENDONUCLEASE"/>
    <property type="match status" value="1"/>
</dbReference>
<feature type="region of interest" description="Disordered" evidence="9">
    <location>
        <begin position="1"/>
        <end position="155"/>
    </location>
</feature>
<dbReference type="CDD" id="cd09087">
    <property type="entry name" value="Ape1-like_AP-endo"/>
    <property type="match status" value="1"/>
</dbReference>
<comment type="cofactor">
    <cofactor evidence="6 8">
        <name>Mg(2+)</name>
        <dbReference type="ChEBI" id="CHEBI:18420"/>
    </cofactor>
    <cofactor evidence="6 8">
        <name>Mn(2+)</name>
        <dbReference type="ChEBI" id="CHEBI:29035"/>
    </cofactor>
    <text evidence="6 8">Probably binds two magnesium or manganese ions per subunit.</text>
</comment>
<dbReference type="PROSITE" id="PS51435">
    <property type="entry name" value="AP_NUCLEASE_F1_4"/>
    <property type="match status" value="1"/>
</dbReference>
<evidence type="ECO:0000256" key="8">
    <source>
        <dbReference type="RuleBase" id="RU362131"/>
    </source>
</evidence>
<feature type="binding site" evidence="6">
    <location>
        <position position="382"/>
    </location>
    <ligand>
        <name>Mg(2+)</name>
        <dbReference type="ChEBI" id="CHEBI:18420"/>
        <label>1</label>
    </ligand>
</feature>
<dbReference type="EMBL" id="JAGRRH010000009">
    <property type="protein sequence ID" value="KAG7365293.1"/>
    <property type="molecule type" value="Genomic_DNA"/>
</dbReference>
<dbReference type="GO" id="GO:0046872">
    <property type="term" value="F:metal ion binding"/>
    <property type="evidence" value="ECO:0007669"/>
    <property type="project" value="UniProtKB-KW"/>
</dbReference>
<comment type="similarity">
    <text evidence="8">Belongs to the DNA repair enzymes AP/ExoA family.</text>
</comment>
<organism evidence="11 12">
    <name type="scientific">Nitzschia inconspicua</name>
    <dbReference type="NCBI Taxonomy" id="303405"/>
    <lineage>
        <taxon>Eukaryota</taxon>
        <taxon>Sar</taxon>
        <taxon>Stramenopiles</taxon>
        <taxon>Ochrophyta</taxon>
        <taxon>Bacillariophyta</taxon>
        <taxon>Bacillariophyceae</taxon>
        <taxon>Bacillariophycidae</taxon>
        <taxon>Bacillariales</taxon>
        <taxon>Bacillariaceae</taxon>
        <taxon>Nitzschia</taxon>
    </lineage>
</organism>
<feature type="compositionally biased region" description="Basic and acidic residues" evidence="9">
    <location>
        <begin position="144"/>
        <end position="155"/>
    </location>
</feature>
<dbReference type="PROSITE" id="PS00728">
    <property type="entry name" value="AP_NUCLEASE_F1_3"/>
    <property type="match status" value="1"/>
</dbReference>
<feature type="compositionally biased region" description="Basic residues" evidence="9">
    <location>
        <begin position="98"/>
        <end position="109"/>
    </location>
</feature>
<feature type="binding site" evidence="6">
    <location>
        <position position="485"/>
    </location>
    <ligand>
        <name>Mg(2+)</name>
        <dbReference type="ChEBI" id="CHEBI:18420"/>
        <label>1</label>
    </ligand>
</feature>
<evidence type="ECO:0000256" key="4">
    <source>
        <dbReference type="ARBA" id="ARBA00022842"/>
    </source>
</evidence>
<proteinExistence type="inferred from homology"/>
<feature type="binding site" evidence="6">
    <location>
        <position position="380"/>
    </location>
    <ligand>
        <name>Mg(2+)</name>
        <dbReference type="ChEBI" id="CHEBI:18420"/>
        <label>1</label>
    </ligand>
</feature>
<feature type="binding site" evidence="6">
    <location>
        <position position="484"/>
    </location>
    <ligand>
        <name>Mg(2+)</name>
        <dbReference type="ChEBI" id="CHEBI:18420"/>
        <label>1</label>
    </ligand>
</feature>
<feature type="binding site" evidence="6">
    <location>
        <position position="180"/>
    </location>
    <ligand>
        <name>Mg(2+)</name>
        <dbReference type="ChEBI" id="CHEBI:18420"/>
        <label>1</label>
    </ligand>
</feature>
<dbReference type="GO" id="GO:0005634">
    <property type="term" value="C:nucleus"/>
    <property type="evidence" value="ECO:0007669"/>
    <property type="project" value="TreeGrafter"/>
</dbReference>
<feature type="active site" description="Proton donor/acceptor" evidence="5">
    <location>
        <position position="380"/>
    </location>
</feature>
<evidence type="ECO:0000259" key="10">
    <source>
        <dbReference type="Pfam" id="PF03372"/>
    </source>
</evidence>
<dbReference type="InterPro" id="IPR004808">
    <property type="entry name" value="AP_endonuc_1"/>
</dbReference>
<evidence type="ECO:0000313" key="12">
    <source>
        <dbReference type="Proteomes" id="UP000693970"/>
    </source>
</evidence>
<dbReference type="Proteomes" id="UP000693970">
    <property type="component" value="Unassembled WGS sequence"/>
</dbReference>
<feature type="active site" description="Proton acceptor" evidence="5">
    <location>
        <position position="485"/>
    </location>
</feature>
<evidence type="ECO:0000256" key="9">
    <source>
        <dbReference type="SAM" id="MobiDB-lite"/>
    </source>
</evidence>
<feature type="domain" description="Endonuclease/exonuclease/phosphatase" evidence="10">
    <location>
        <begin position="177"/>
        <end position="485"/>
    </location>
</feature>